<dbReference type="HAMAP" id="MF_00296">
    <property type="entry name" value="MetX_acyltransf"/>
    <property type="match status" value="1"/>
</dbReference>
<feature type="binding site" evidence="2">
    <location>
        <position position="220"/>
    </location>
    <ligand>
        <name>substrate</name>
    </ligand>
</feature>
<keyword evidence="2" id="KW-0028">Amino-acid biosynthesis</keyword>
<keyword evidence="2" id="KW-0486">Methionine biosynthesis</keyword>
<feature type="active site" evidence="2 3">
    <location>
        <position position="349"/>
    </location>
</feature>
<gene>
    <name evidence="2" type="primary">metXA</name>
    <name evidence="5" type="ORF">CRV04_12090</name>
</gene>
<dbReference type="PIRSF" id="PIRSF000443">
    <property type="entry name" value="Homoser_Ac_trans"/>
    <property type="match status" value="1"/>
</dbReference>
<evidence type="ECO:0000313" key="5">
    <source>
        <dbReference type="EMBL" id="RXJ54116.1"/>
    </source>
</evidence>
<comment type="function">
    <text evidence="2">Transfers an acetyl group from acetyl-CoA to L-homoserine, forming acetyl-L-homoserine.</text>
</comment>
<comment type="catalytic activity">
    <reaction evidence="2">
        <text>L-homoserine + acetyl-CoA = O-acetyl-L-homoserine + CoA</text>
        <dbReference type="Rhea" id="RHEA:13701"/>
        <dbReference type="ChEBI" id="CHEBI:57287"/>
        <dbReference type="ChEBI" id="CHEBI:57288"/>
        <dbReference type="ChEBI" id="CHEBI:57476"/>
        <dbReference type="ChEBI" id="CHEBI:57716"/>
        <dbReference type="EC" id="2.3.1.31"/>
    </reaction>
</comment>
<comment type="pathway">
    <text evidence="2">Amino-acid biosynthesis; L-methionine biosynthesis via de novo pathway; O-acetyl-L-homoserine from L-homoserine: step 1/1.</text>
</comment>
<keyword evidence="2" id="KW-0012">Acyltransferase</keyword>
<feature type="active site" description="Nucleophile" evidence="2 3">
    <location>
        <position position="148"/>
    </location>
</feature>
<dbReference type="UniPathway" id="UPA00051">
    <property type="reaction ID" value="UER00074"/>
</dbReference>
<keyword evidence="6" id="KW-1185">Reference proteome</keyword>
<dbReference type="GO" id="GO:0005737">
    <property type="term" value="C:cytoplasm"/>
    <property type="evidence" value="ECO:0007669"/>
    <property type="project" value="UniProtKB-SubCell"/>
</dbReference>
<dbReference type="NCBIfam" id="NF001209">
    <property type="entry name" value="PRK00175.1"/>
    <property type="match status" value="1"/>
</dbReference>
<comment type="subcellular location">
    <subcellularLocation>
        <location evidence="2">Cytoplasm</location>
    </subcellularLocation>
</comment>
<evidence type="ECO:0000256" key="3">
    <source>
        <dbReference type="PIRSR" id="PIRSR000443-1"/>
    </source>
</evidence>
<name>A0A4Q0XNK7_9BACT</name>
<accession>A0A4Q0XNK7</accession>
<dbReference type="OrthoDB" id="9800754at2"/>
<protein>
    <recommendedName>
        <fullName evidence="2">Homoserine O-acetyltransferase</fullName>
        <shortName evidence="2">HAT</shortName>
        <ecNumber evidence="2">2.3.1.31</ecNumber>
    </recommendedName>
    <alternativeName>
        <fullName evidence="2">Homoserine transacetylase</fullName>
        <shortName evidence="2">HTA</shortName>
    </alternativeName>
</protein>
<feature type="domain" description="AB hydrolase-1" evidence="4">
    <location>
        <begin position="43"/>
        <end position="206"/>
    </location>
</feature>
<comment type="similarity">
    <text evidence="2">Belongs to the AB hydrolase superfamily. MetX family.</text>
</comment>
<dbReference type="PANTHER" id="PTHR32268:SF11">
    <property type="entry name" value="HOMOSERINE O-ACETYLTRANSFERASE"/>
    <property type="match status" value="1"/>
</dbReference>
<comment type="caution">
    <text evidence="2">Lacks conserved residue(s) required for the propagation of feature annotation.</text>
</comment>
<dbReference type="Gene3D" id="3.40.50.1820">
    <property type="entry name" value="alpha/beta hydrolase"/>
    <property type="match status" value="1"/>
</dbReference>
<evidence type="ECO:0000256" key="2">
    <source>
        <dbReference type="HAMAP-Rule" id="MF_00296"/>
    </source>
</evidence>
<dbReference type="Proteomes" id="UP000290657">
    <property type="component" value="Unassembled WGS sequence"/>
</dbReference>
<comment type="caution">
    <text evidence="5">The sequence shown here is derived from an EMBL/GenBank/DDBJ whole genome shotgun (WGS) entry which is preliminary data.</text>
</comment>
<proteinExistence type="inferred from homology"/>
<keyword evidence="1 2" id="KW-0808">Transferase</keyword>
<dbReference type="NCBIfam" id="TIGR01392">
    <property type="entry name" value="homoserO_Ac_trn"/>
    <property type="match status" value="1"/>
</dbReference>
<evidence type="ECO:0000259" key="4">
    <source>
        <dbReference type="Pfam" id="PF00561"/>
    </source>
</evidence>
<evidence type="ECO:0000256" key="1">
    <source>
        <dbReference type="ARBA" id="ARBA00022679"/>
    </source>
</evidence>
<comment type="subunit">
    <text evidence="2">Homodimer.</text>
</comment>
<dbReference type="GO" id="GO:0004414">
    <property type="term" value="F:homoserine O-acetyltransferase activity"/>
    <property type="evidence" value="ECO:0007669"/>
    <property type="project" value="UniProtKB-UniRule"/>
</dbReference>
<dbReference type="EMBL" id="PDKN01000011">
    <property type="protein sequence ID" value="RXJ54116.1"/>
    <property type="molecule type" value="Genomic_DNA"/>
</dbReference>
<organism evidence="5 6">
    <name type="scientific">Candidatus Marinarcus aquaticus</name>
    <dbReference type="NCBI Taxonomy" id="2044504"/>
    <lineage>
        <taxon>Bacteria</taxon>
        <taxon>Pseudomonadati</taxon>
        <taxon>Campylobacterota</taxon>
        <taxon>Epsilonproteobacteria</taxon>
        <taxon>Campylobacterales</taxon>
        <taxon>Arcobacteraceae</taxon>
        <taxon>Candidatus Marinarcus</taxon>
    </lineage>
</organism>
<dbReference type="GO" id="GO:0009092">
    <property type="term" value="P:homoserine metabolic process"/>
    <property type="evidence" value="ECO:0007669"/>
    <property type="project" value="TreeGrafter"/>
</dbReference>
<keyword evidence="2" id="KW-0963">Cytoplasm</keyword>
<dbReference type="InterPro" id="IPR008220">
    <property type="entry name" value="HAT_MetX-like"/>
</dbReference>
<feature type="active site" evidence="2 3">
    <location>
        <position position="314"/>
    </location>
</feature>
<dbReference type="Pfam" id="PF00561">
    <property type="entry name" value="Abhydrolase_1"/>
    <property type="match status" value="1"/>
</dbReference>
<reference evidence="5 6" key="1">
    <citation type="submission" date="2017-10" db="EMBL/GenBank/DDBJ databases">
        <title>Genomics of the genus Arcobacter.</title>
        <authorList>
            <person name="Perez-Cataluna A."/>
            <person name="Figueras M.J."/>
        </authorList>
    </citation>
    <scope>NUCLEOTIDE SEQUENCE [LARGE SCALE GENOMIC DNA]</scope>
    <source>
        <strain evidence="5 6">CECT 8987</strain>
    </source>
</reference>
<evidence type="ECO:0000313" key="6">
    <source>
        <dbReference type="Proteomes" id="UP000290657"/>
    </source>
</evidence>
<sequence>MDLNIQTLTAKFNTPLHLESGRILESYKTRYETYGTLNEDKSNVIVICHALSGSHHAAGRYQDEAKPGWWDNFIGPGKTIDTEKYFVICSNNLGSCFGSTSPMSIEPRTNKAYRFKFPVLTISDVVKAQMQLYKHLGIEHVKAVIGGSMGGMQALCYSIEYPTFADTYIAMATTAYTRPWAIALNKIAIEAIRHDPAFKNGMYEKGDLIAESLPGLAIGRMAGLIAYVGPNSMNNKFGRNYAHTDGLYELFGRFEVERYLEYNAYNFPKIFDPLSYLYICKTMNIFDASRGSDKLPDSLANVQRKLHLISFSDDVLFFPEEMEEIRDIMIELGKEDLVTYKKIESEHGHDSFLVEVDKFSDHVKAILKEIE</sequence>
<dbReference type="PANTHER" id="PTHR32268">
    <property type="entry name" value="HOMOSERINE O-ACETYLTRANSFERASE"/>
    <property type="match status" value="1"/>
</dbReference>
<dbReference type="InterPro" id="IPR000073">
    <property type="entry name" value="AB_hydrolase_1"/>
</dbReference>
<feature type="binding site" evidence="2">
    <location>
        <position position="350"/>
    </location>
    <ligand>
        <name>substrate</name>
    </ligand>
</feature>
<dbReference type="InterPro" id="IPR029058">
    <property type="entry name" value="AB_hydrolase_fold"/>
</dbReference>
<dbReference type="SUPFAM" id="SSF53474">
    <property type="entry name" value="alpha/beta-Hydrolases"/>
    <property type="match status" value="1"/>
</dbReference>
<dbReference type="AlphaFoldDB" id="A0A4Q0XNK7"/>
<dbReference type="GO" id="GO:0009086">
    <property type="term" value="P:methionine biosynthetic process"/>
    <property type="evidence" value="ECO:0007669"/>
    <property type="project" value="UniProtKB-UniRule"/>
</dbReference>
<dbReference type="RefSeq" id="WP_128997120.1">
    <property type="nucleotide sequence ID" value="NZ_PDKN01000011.1"/>
</dbReference>
<dbReference type="Gene3D" id="1.10.1740.110">
    <property type="match status" value="1"/>
</dbReference>
<dbReference type="EC" id="2.3.1.31" evidence="2"/>